<dbReference type="GO" id="GO:0009294">
    <property type="term" value="P:DNA-mediated transformation"/>
    <property type="evidence" value="ECO:0007669"/>
    <property type="project" value="InterPro"/>
</dbReference>
<dbReference type="EMBL" id="MRTF01000009">
    <property type="protein sequence ID" value="OME89568.1"/>
    <property type="molecule type" value="Genomic_DNA"/>
</dbReference>
<dbReference type="Gene3D" id="3.40.50.450">
    <property type="match status" value="1"/>
</dbReference>
<comment type="similarity">
    <text evidence="1">Belongs to the DprA/Smf family.</text>
</comment>
<proteinExistence type="inferred from homology"/>
<dbReference type="OrthoDB" id="9785707at2"/>
<dbReference type="RefSeq" id="WP_076325001.1">
    <property type="nucleotide sequence ID" value="NZ_MRTF01000009.1"/>
</dbReference>
<dbReference type="InterPro" id="IPR003488">
    <property type="entry name" value="DprA"/>
</dbReference>
<dbReference type="STRING" id="1401.BK123_24615"/>
<accession>A0A1R1AVI1</accession>
<gene>
    <name evidence="4" type="ORF">BK123_24615</name>
</gene>
<evidence type="ECO:0000259" key="3">
    <source>
        <dbReference type="Pfam" id="PF17782"/>
    </source>
</evidence>
<name>A0A1R1AVI1_PAELA</name>
<evidence type="ECO:0000313" key="5">
    <source>
        <dbReference type="Proteomes" id="UP000187074"/>
    </source>
</evidence>
<sequence>MKLDSLLLIALHESEGIGWKTINRIILNGELHQGLLSYDANDWRTCGLSVEKANKLAKDFSSVVERKQIDLSSADDVGFGQHEAGVWNLTNRSKIRIITALDDIYPDMLKSSPQAPWVLYCIGDPHLLSRPGIAMVGTRMPTAYGRKIATMLSEELAGAGFMVVSGMARGIDSVVHDTALRSGGPTVAVLGAGIDVIYPPENRSLYEEIAAKGLIISEYPPGTKALPGFFPQRNRIIAGLTLGTVVVEADARSGSLITADLALEAGRDVFSVPGPLTSPKSRGTLDLIKQGAKMVTQASDIIEEYDSWLPKVASDTYNKERRAPRQEHPDELAGLTNDERQIYHMLEQGPGSLDEMIERTRWDFGHLHSVLLSLIIKKQITQLPGAIYKII</sequence>
<reference evidence="4 5" key="1">
    <citation type="submission" date="2016-11" db="EMBL/GenBank/DDBJ databases">
        <title>Paenibacillus species isolates.</title>
        <authorList>
            <person name="Beno S.M."/>
        </authorList>
    </citation>
    <scope>NUCLEOTIDE SEQUENCE [LARGE SCALE GENOMIC DNA]</scope>
    <source>
        <strain evidence="4 5">FSL F4-0100</strain>
    </source>
</reference>
<dbReference type="InterPro" id="IPR057666">
    <property type="entry name" value="DrpA_SLOG"/>
</dbReference>
<feature type="domain" description="Smf/DprA SLOG" evidence="2">
    <location>
        <begin position="97"/>
        <end position="305"/>
    </location>
</feature>
<dbReference type="Pfam" id="PF17782">
    <property type="entry name" value="WHD_DprA"/>
    <property type="match status" value="1"/>
</dbReference>
<dbReference type="InterPro" id="IPR036388">
    <property type="entry name" value="WH-like_DNA-bd_sf"/>
</dbReference>
<feature type="domain" description="DprA winged helix" evidence="3">
    <location>
        <begin position="327"/>
        <end position="385"/>
    </location>
</feature>
<dbReference type="AlphaFoldDB" id="A0A1R1AVI1"/>
<dbReference type="PANTHER" id="PTHR43022:SF1">
    <property type="entry name" value="PROTEIN SMF"/>
    <property type="match status" value="1"/>
</dbReference>
<dbReference type="InterPro" id="IPR041614">
    <property type="entry name" value="DprA_WH"/>
</dbReference>
<organism evidence="4 5">
    <name type="scientific">Paenibacillus lautus</name>
    <name type="common">Bacillus lautus</name>
    <dbReference type="NCBI Taxonomy" id="1401"/>
    <lineage>
        <taxon>Bacteria</taxon>
        <taxon>Bacillati</taxon>
        <taxon>Bacillota</taxon>
        <taxon>Bacilli</taxon>
        <taxon>Bacillales</taxon>
        <taxon>Paenibacillaceae</taxon>
        <taxon>Paenibacillus</taxon>
    </lineage>
</organism>
<comment type="caution">
    <text evidence="4">The sequence shown here is derived from an EMBL/GenBank/DDBJ whole genome shotgun (WGS) entry which is preliminary data.</text>
</comment>
<evidence type="ECO:0000256" key="1">
    <source>
        <dbReference type="ARBA" id="ARBA00006525"/>
    </source>
</evidence>
<protein>
    <submittedName>
        <fullName evidence="4">DNA protecting protein DprA</fullName>
    </submittedName>
</protein>
<dbReference type="Proteomes" id="UP000187074">
    <property type="component" value="Unassembled WGS sequence"/>
</dbReference>
<dbReference type="Pfam" id="PF02481">
    <property type="entry name" value="DNA_processg_A"/>
    <property type="match status" value="1"/>
</dbReference>
<dbReference type="SUPFAM" id="SSF102405">
    <property type="entry name" value="MCP/YpsA-like"/>
    <property type="match status" value="1"/>
</dbReference>
<evidence type="ECO:0000313" key="4">
    <source>
        <dbReference type="EMBL" id="OME89568.1"/>
    </source>
</evidence>
<evidence type="ECO:0000259" key="2">
    <source>
        <dbReference type="Pfam" id="PF02481"/>
    </source>
</evidence>
<dbReference type="Gene3D" id="1.10.10.10">
    <property type="entry name" value="Winged helix-like DNA-binding domain superfamily/Winged helix DNA-binding domain"/>
    <property type="match status" value="1"/>
</dbReference>
<dbReference type="NCBIfam" id="TIGR00732">
    <property type="entry name" value="dprA"/>
    <property type="match status" value="1"/>
</dbReference>
<dbReference type="PANTHER" id="PTHR43022">
    <property type="entry name" value="PROTEIN SMF"/>
    <property type="match status" value="1"/>
</dbReference>